<dbReference type="AlphaFoldDB" id="A0AAE9GJ88"/>
<evidence type="ECO:0000313" key="2">
    <source>
        <dbReference type="Proteomes" id="UP000829829"/>
    </source>
</evidence>
<organism evidence="1 2">
    <name type="scientific">Leptospira noguchii</name>
    <dbReference type="NCBI Taxonomy" id="28182"/>
    <lineage>
        <taxon>Bacteria</taxon>
        <taxon>Pseudomonadati</taxon>
        <taxon>Spirochaetota</taxon>
        <taxon>Spirochaetia</taxon>
        <taxon>Leptospirales</taxon>
        <taxon>Leptospiraceae</taxon>
        <taxon>Leptospira</taxon>
    </lineage>
</organism>
<dbReference type="EMBL" id="CP091957">
    <property type="protein sequence ID" value="UOG56920.1"/>
    <property type="molecule type" value="Genomic_DNA"/>
</dbReference>
<protein>
    <submittedName>
        <fullName evidence="1">Uncharacterized protein</fullName>
    </submittedName>
</protein>
<sequence>MERKELNETLFTKAFQVVSHFNYKICELRRRPVGSRCIEFIIRPNFLTLNSL</sequence>
<dbReference type="RefSeq" id="WP_243807325.1">
    <property type="nucleotide sequence ID" value="NZ_CP091953.1"/>
</dbReference>
<gene>
    <name evidence="1" type="ORF">MAL03_01465</name>
</gene>
<accession>A0AAE9GJ88</accession>
<evidence type="ECO:0000313" key="1">
    <source>
        <dbReference type="EMBL" id="UOG56920.1"/>
    </source>
</evidence>
<dbReference type="Proteomes" id="UP000829829">
    <property type="component" value="Chromosome 1"/>
</dbReference>
<proteinExistence type="predicted"/>
<name>A0AAE9GJ88_9LEPT</name>
<reference evidence="1" key="1">
    <citation type="submission" date="2022-02" db="EMBL/GenBank/DDBJ databases">
        <title>The genetically variable rfb locus in Leptospira is a mobile cassette and a molecular signature of serovar identity.</title>
        <authorList>
            <person name="Nieves C."/>
            <person name="Vincent A.T."/>
            <person name="Zarantonelli L."/>
            <person name="Picardeau M."/>
            <person name="Veyrier F.J."/>
            <person name="Buschiazzo A."/>
        </authorList>
    </citation>
    <scope>NUCLEOTIDE SEQUENCE</scope>
    <source>
        <strain evidence="1">IP1512017</strain>
    </source>
</reference>